<comment type="caution">
    <text evidence="3">The sequence shown here is derived from an EMBL/GenBank/DDBJ whole genome shotgun (WGS) entry which is preliminary data.</text>
</comment>
<name>A0A2N7WFL5_9BURK</name>
<accession>A0A2N7WFL5</accession>
<evidence type="ECO:0000313" key="4">
    <source>
        <dbReference type="Proteomes" id="UP000235347"/>
    </source>
</evidence>
<dbReference type="PANTHER" id="PTHR46268">
    <property type="entry name" value="STRESS RESPONSE PROTEIN NHAX"/>
    <property type="match status" value="1"/>
</dbReference>
<evidence type="ECO:0000259" key="2">
    <source>
        <dbReference type="Pfam" id="PF00582"/>
    </source>
</evidence>
<organism evidence="3 4">
    <name type="scientific">Trinickia soli</name>
    <dbReference type="NCBI Taxonomy" id="380675"/>
    <lineage>
        <taxon>Bacteria</taxon>
        <taxon>Pseudomonadati</taxon>
        <taxon>Pseudomonadota</taxon>
        <taxon>Betaproteobacteria</taxon>
        <taxon>Burkholderiales</taxon>
        <taxon>Burkholderiaceae</taxon>
        <taxon>Trinickia</taxon>
    </lineage>
</organism>
<evidence type="ECO:0000256" key="1">
    <source>
        <dbReference type="ARBA" id="ARBA00008791"/>
    </source>
</evidence>
<proteinExistence type="inferred from homology"/>
<dbReference type="InterPro" id="IPR014729">
    <property type="entry name" value="Rossmann-like_a/b/a_fold"/>
</dbReference>
<dbReference type="Proteomes" id="UP000235347">
    <property type="component" value="Unassembled WGS sequence"/>
</dbReference>
<keyword evidence="4" id="KW-1185">Reference proteome</keyword>
<sequence length="318" mass="34090">MNASLSHPQTSPLPAKVMIAIDGSAASQHAAVYARHLVAHGGTVRLVGVAENPRALVPMGSLVGAALEAAREELSRDAEQALANARKIFAGSDLQVETEEIDLSKHRGDVVHALLDAARKWGADLVVAGAHQPHGLLRWIEGTVSEPLARLSRCPTLIVPGSYSIKADQLPQRIVFAVDGSPHATQALKYGMRFATPETSLLALYVIDRAVRLSDLVPIDVLEDAFIEEGTQALAAAKTLLAEVSSRSNTRLAKTAHTNDDIAHTIVREAANWNAELIVMGTHGRRGVARWMLGSVAERVARLAQTPVLLVHFNQAEQ</sequence>
<comment type="similarity">
    <text evidence="1">Belongs to the universal stress protein A family.</text>
</comment>
<dbReference type="Gene3D" id="3.40.50.620">
    <property type="entry name" value="HUPs"/>
    <property type="match status" value="2"/>
</dbReference>
<gene>
    <name evidence="3" type="ORF">C0Z19_00045</name>
</gene>
<protein>
    <submittedName>
        <fullName evidence="3">Universal stress protein</fullName>
    </submittedName>
</protein>
<dbReference type="SUPFAM" id="SSF52402">
    <property type="entry name" value="Adenine nucleotide alpha hydrolases-like"/>
    <property type="match status" value="2"/>
</dbReference>
<feature type="domain" description="UspA" evidence="2">
    <location>
        <begin position="172"/>
        <end position="312"/>
    </location>
</feature>
<dbReference type="Pfam" id="PF00582">
    <property type="entry name" value="Usp"/>
    <property type="match status" value="2"/>
</dbReference>
<dbReference type="InterPro" id="IPR006016">
    <property type="entry name" value="UspA"/>
</dbReference>
<reference evidence="3 4" key="1">
    <citation type="submission" date="2018-01" db="EMBL/GenBank/DDBJ databases">
        <title>Whole genome analyses suggest that Burkholderia sensu lato contains two further novel genera in the rhizoxinica-symbiotica group Mycetohabitans gen. nov., and Trinickia gen. nov.: implications for the evolution of diazotrophy and nodulation in the Burkholderiaceae.</title>
        <authorList>
            <person name="Estrada-de los Santos P."/>
            <person name="Palmer M."/>
            <person name="Chavez-Ramirez B."/>
            <person name="Beukes C."/>
            <person name="Steenkamp E.T."/>
            <person name="Hirsch A.M."/>
            <person name="Manyaka P."/>
            <person name="Maluk M."/>
            <person name="Lafos M."/>
            <person name="Crook M."/>
            <person name="Gross E."/>
            <person name="Simon M.F."/>
            <person name="Bueno dos Reis Junior F."/>
            <person name="Poole P.S."/>
            <person name="Venter S.N."/>
            <person name="James E.K."/>
        </authorList>
    </citation>
    <scope>NUCLEOTIDE SEQUENCE [LARGE SCALE GENOMIC DNA]</scope>
    <source>
        <strain evidence="3 4">GP25-8</strain>
    </source>
</reference>
<dbReference type="AlphaFoldDB" id="A0A2N7WFL5"/>
<dbReference type="InterPro" id="IPR006015">
    <property type="entry name" value="Universal_stress_UspA"/>
</dbReference>
<dbReference type="RefSeq" id="WP_102607767.1">
    <property type="nucleotide sequence ID" value="NZ_CADIKD010000005.1"/>
</dbReference>
<feature type="domain" description="UspA" evidence="2">
    <location>
        <begin position="16"/>
        <end position="160"/>
    </location>
</feature>
<dbReference type="PANTHER" id="PTHR46268:SF15">
    <property type="entry name" value="UNIVERSAL STRESS PROTEIN HP_0031"/>
    <property type="match status" value="1"/>
</dbReference>
<dbReference type="CDD" id="cd00293">
    <property type="entry name" value="USP-like"/>
    <property type="match status" value="2"/>
</dbReference>
<dbReference type="PRINTS" id="PR01438">
    <property type="entry name" value="UNVRSLSTRESS"/>
</dbReference>
<evidence type="ECO:0000313" key="3">
    <source>
        <dbReference type="EMBL" id="PMS28177.1"/>
    </source>
</evidence>
<dbReference type="EMBL" id="PNYB01000001">
    <property type="protein sequence ID" value="PMS28177.1"/>
    <property type="molecule type" value="Genomic_DNA"/>
</dbReference>